<evidence type="ECO:0000256" key="3">
    <source>
        <dbReference type="ARBA" id="ARBA00022475"/>
    </source>
</evidence>
<keyword evidence="2" id="KW-0813">Transport</keyword>
<dbReference type="CDD" id="cd03216">
    <property type="entry name" value="ABC_Carb_Monos_I"/>
    <property type="match status" value="1"/>
</dbReference>
<organism evidence="11 12">
    <name type="scientific">Serratia marcescens</name>
    <dbReference type="NCBI Taxonomy" id="615"/>
    <lineage>
        <taxon>Bacteria</taxon>
        <taxon>Pseudomonadati</taxon>
        <taxon>Pseudomonadota</taxon>
        <taxon>Gammaproteobacteria</taxon>
        <taxon>Enterobacterales</taxon>
        <taxon>Yersiniaceae</taxon>
        <taxon>Serratia</taxon>
    </lineage>
</organism>
<dbReference type="EMBL" id="VFMJ01000001">
    <property type="protein sequence ID" value="TQI84065.1"/>
    <property type="molecule type" value="Genomic_DNA"/>
</dbReference>
<dbReference type="RefSeq" id="WP_141968461.1">
    <property type="nucleotide sequence ID" value="NZ_VFMJ01000001.1"/>
</dbReference>
<dbReference type="Proteomes" id="UP000320710">
    <property type="component" value="Unassembled WGS sequence"/>
</dbReference>
<keyword evidence="9" id="KW-0472">Membrane</keyword>
<comment type="caution">
    <text evidence="11">The sequence shown here is derived from an EMBL/GenBank/DDBJ whole genome shotgun (WGS) entry which is preliminary data.</text>
</comment>
<evidence type="ECO:0000313" key="11">
    <source>
        <dbReference type="EMBL" id="TQI84065.1"/>
    </source>
</evidence>
<dbReference type="SMART" id="SM00382">
    <property type="entry name" value="AAA"/>
    <property type="match status" value="2"/>
</dbReference>
<dbReference type="GO" id="GO:0015749">
    <property type="term" value="P:monosaccharide transmembrane transport"/>
    <property type="evidence" value="ECO:0007669"/>
    <property type="project" value="UniProtKB-ARBA"/>
</dbReference>
<dbReference type="InterPro" id="IPR003439">
    <property type="entry name" value="ABC_transporter-like_ATP-bd"/>
</dbReference>
<dbReference type="FunFam" id="3.40.50.300:FF:000127">
    <property type="entry name" value="Ribose import ATP-binding protein RbsA"/>
    <property type="match status" value="1"/>
</dbReference>
<evidence type="ECO:0000313" key="12">
    <source>
        <dbReference type="Proteomes" id="UP000320710"/>
    </source>
</evidence>
<protein>
    <submittedName>
        <fullName evidence="11">Monosaccharide ABC transporter ATP-binding protein (CUT2 family)</fullName>
    </submittedName>
</protein>
<evidence type="ECO:0000256" key="1">
    <source>
        <dbReference type="ARBA" id="ARBA00004417"/>
    </source>
</evidence>
<dbReference type="AlphaFoldDB" id="A0AA46K5G9"/>
<name>A0AA46K5G9_SERMA</name>
<comment type="subcellular location">
    <subcellularLocation>
        <location evidence="1">Cell inner membrane</location>
        <topology evidence="1">Peripheral membrane protein</topology>
    </subcellularLocation>
</comment>
<dbReference type="InterPro" id="IPR050107">
    <property type="entry name" value="ABC_carbohydrate_import_ATPase"/>
</dbReference>
<proteinExistence type="predicted"/>
<feature type="domain" description="ABC transporter" evidence="10">
    <location>
        <begin position="256"/>
        <end position="499"/>
    </location>
</feature>
<dbReference type="PROSITE" id="PS00211">
    <property type="entry name" value="ABC_TRANSPORTER_1"/>
    <property type="match status" value="1"/>
</dbReference>
<reference evidence="11 12" key="1">
    <citation type="submission" date="2019-06" db="EMBL/GenBank/DDBJ databases">
        <authorList>
            <person name="Deangelis K."/>
            <person name="Huntemann M."/>
            <person name="Clum A."/>
            <person name="Pillay M."/>
            <person name="Palaniappan K."/>
            <person name="Varghese N."/>
            <person name="Mikhailova N."/>
            <person name="Stamatis D."/>
            <person name="Reddy T."/>
            <person name="Daum C."/>
            <person name="Shapiro N."/>
            <person name="Ivanova N."/>
            <person name="Kyrpides N."/>
            <person name="Woyke T."/>
        </authorList>
    </citation>
    <scope>NUCLEOTIDE SEQUENCE [LARGE SCALE GENOMIC DNA]</scope>
    <source>
        <strain evidence="11 12">106R</strain>
    </source>
</reference>
<evidence type="ECO:0000256" key="5">
    <source>
        <dbReference type="ARBA" id="ARBA00022737"/>
    </source>
</evidence>
<evidence type="ECO:0000256" key="9">
    <source>
        <dbReference type="ARBA" id="ARBA00023136"/>
    </source>
</evidence>
<dbReference type="SUPFAM" id="SSF52540">
    <property type="entry name" value="P-loop containing nucleoside triphosphate hydrolases"/>
    <property type="match status" value="2"/>
</dbReference>
<gene>
    <name evidence="11" type="ORF">FHU12_1567</name>
</gene>
<sequence length="501" mass="55451">MTRDPQTQAPAYLLEVSGVRKAFGPVVALKNAEFCLRRGSIHALCGGNGAGKSTFLSILMGFIQPDGGDIFINGQRCEFHHPREALNAGIAIVQQELSAIPDLTVAENIWLGREPRRLGFVDFATLNQRTTRLLKELDFKIDAREKMRNLSVAEQQLVEIAKALSHANADIIIMDEPTSAIGEEDAQKIFQTLQQLAAKGKGIIYVSHRLSEIFQIADSYTIFRDGAYIHEGYIADITREQLIEHIIGGEYDSEFAKFNQPGEKVLLEVNNLCWRSKIKDISLRLKHGEILGIYGLVGSGRSEFLDLIFGVQHADSGTIRVGDKTLNRHSPRKAIDSGIAYVTEDRKETGLVLCRSVSENINIASFAAISRMGFVSEKREQARTRDMIQRFNVKTHDGEQPVGNLSGGNQQKVVLGRWALLDPEVLLLDEPTRGIDVGAKKEIYRFMSEFALQNKGIIMVSSELSEIIGMSDRILVFRDGQLAGELSAAEATQAALMKLAV</sequence>
<dbReference type="InterPro" id="IPR027417">
    <property type="entry name" value="P-loop_NTPase"/>
</dbReference>
<dbReference type="CDD" id="cd03215">
    <property type="entry name" value="ABC_Carb_Monos_II"/>
    <property type="match status" value="1"/>
</dbReference>
<dbReference type="FunFam" id="3.40.50.300:FF:000126">
    <property type="entry name" value="Galactose/methyl galactoside import ATP-binding protein MglA"/>
    <property type="match status" value="1"/>
</dbReference>
<keyword evidence="6" id="KW-0547">Nucleotide-binding</keyword>
<dbReference type="PROSITE" id="PS50893">
    <property type="entry name" value="ABC_TRANSPORTER_2"/>
    <property type="match status" value="2"/>
</dbReference>
<reference evidence="11 12" key="2">
    <citation type="submission" date="2019-07" db="EMBL/GenBank/DDBJ databases">
        <title>Investigation of anaerobic lignin degradation for improved lignocellulosic biofuels.</title>
        <authorList>
            <person name="Deangelis K.PhD."/>
        </authorList>
    </citation>
    <scope>NUCLEOTIDE SEQUENCE [LARGE SCALE GENOMIC DNA]</scope>
    <source>
        <strain evidence="11 12">106R</strain>
    </source>
</reference>
<dbReference type="Gene3D" id="3.40.50.300">
    <property type="entry name" value="P-loop containing nucleotide triphosphate hydrolases"/>
    <property type="match status" value="2"/>
</dbReference>
<keyword evidence="3" id="KW-1003">Cell membrane</keyword>
<dbReference type="Pfam" id="PF00005">
    <property type="entry name" value="ABC_tran"/>
    <property type="match status" value="2"/>
</dbReference>
<dbReference type="GO" id="GO:0005886">
    <property type="term" value="C:plasma membrane"/>
    <property type="evidence" value="ECO:0007669"/>
    <property type="project" value="UniProtKB-SubCell"/>
</dbReference>
<dbReference type="GO" id="GO:0005524">
    <property type="term" value="F:ATP binding"/>
    <property type="evidence" value="ECO:0007669"/>
    <property type="project" value="UniProtKB-KW"/>
</dbReference>
<feature type="domain" description="ABC transporter" evidence="10">
    <location>
        <begin position="14"/>
        <end position="250"/>
    </location>
</feature>
<keyword evidence="4" id="KW-0762">Sugar transport</keyword>
<keyword evidence="5" id="KW-0677">Repeat</keyword>
<evidence type="ECO:0000259" key="10">
    <source>
        <dbReference type="PROSITE" id="PS50893"/>
    </source>
</evidence>
<dbReference type="InterPro" id="IPR003593">
    <property type="entry name" value="AAA+_ATPase"/>
</dbReference>
<evidence type="ECO:0000256" key="2">
    <source>
        <dbReference type="ARBA" id="ARBA00022448"/>
    </source>
</evidence>
<evidence type="ECO:0000256" key="6">
    <source>
        <dbReference type="ARBA" id="ARBA00022741"/>
    </source>
</evidence>
<dbReference type="InterPro" id="IPR017871">
    <property type="entry name" value="ABC_transporter-like_CS"/>
</dbReference>
<keyword evidence="8" id="KW-1278">Translocase</keyword>
<accession>A0AA46K5G9</accession>
<evidence type="ECO:0000256" key="8">
    <source>
        <dbReference type="ARBA" id="ARBA00022967"/>
    </source>
</evidence>
<keyword evidence="7 11" id="KW-0067">ATP-binding</keyword>
<dbReference type="PANTHER" id="PTHR43790">
    <property type="entry name" value="CARBOHYDRATE TRANSPORT ATP-BINDING PROTEIN MG119-RELATED"/>
    <property type="match status" value="1"/>
</dbReference>
<dbReference type="PANTHER" id="PTHR43790:SF3">
    <property type="entry name" value="D-ALLOSE IMPORT ATP-BINDING PROTEIN ALSA-RELATED"/>
    <property type="match status" value="1"/>
</dbReference>
<dbReference type="GO" id="GO:0016887">
    <property type="term" value="F:ATP hydrolysis activity"/>
    <property type="evidence" value="ECO:0007669"/>
    <property type="project" value="InterPro"/>
</dbReference>
<evidence type="ECO:0000256" key="4">
    <source>
        <dbReference type="ARBA" id="ARBA00022597"/>
    </source>
</evidence>
<evidence type="ECO:0000256" key="7">
    <source>
        <dbReference type="ARBA" id="ARBA00022840"/>
    </source>
</evidence>